<sequence>GYHYGPAFTGLRRAWRMGDQVFAEAELPERLAADAARFGLHPALMDTGQHSLAMDQLDARGAGPDSPGVRAPFLWSGV</sequence>
<organism evidence="3 4">
    <name type="scientific">Streptomyces varsoviensis</name>
    <dbReference type="NCBI Taxonomy" id="67373"/>
    <lineage>
        <taxon>Bacteria</taxon>
        <taxon>Bacillati</taxon>
        <taxon>Actinomycetota</taxon>
        <taxon>Actinomycetes</taxon>
        <taxon>Kitasatosporales</taxon>
        <taxon>Streptomycetaceae</taxon>
        <taxon>Streptomyces</taxon>
    </lineage>
</organism>
<evidence type="ECO:0000256" key="1">
    <source>
        <dbReference type="PROSITE-ProRule" id="PRU01363"/>
    </source>
</evidence>
<comment type="caution">
    <text evidence="1">Lacks conserved residue(s) required for the propagation of feature annotation.</text>
</comment>
<feature type="non-terminal residue" evidence="3">
    <location>
        <position position="78"/>
    </location>
</feature>
<feature type="region of interest" description="N-terminal hotdog fold" evidence="1">
    <location>
        <position position="1"/>
    </location>
</feature>
<dbReference type="InterPro" id="IPR049551">
    <property type="entry name" value="PKS_DH_C"/>
</dbReference>
<dbReference type="Pfam" id="PF14765">
    <property type="entry name" value="PS-DH"/>
    <property type="match status" value="1"/>
</dbReference>
<feature type="non-terminal residue" evidence="3">
    <location>
        <position position="1"/>
    </location>
</feature>
<comment type="caution">
    <text evidence="3">The sequence shown here is derived from an EMBL/GenBank/DDBJ whole genome shotgun (WGS) entry which is preliminary data.</text>
</comment>
<dbReference type="InterPro" id="IPR049900">
    <property type="entry name" value="PKS_mFAS_DH"/>
</dbReference>
<name>A0ABR5IV60_9ACTN</name>
<evidence type="ECO:0000313" key="3">
    <source>
        <dbReference type="EMBL" id="KOG83890.1"/>
    </source>
</evidence>
<gene>
    <name evidence="3" type="ORF">ADK38_38910</name>
</gene>
<evidence type="ECO:0000259" key="2">
    <source>
        <dbReference type="PROSITE" id="PS52019"/>
    </source>
</evidence>
<dbReference type="Gene3D" id="3.10.129.110">
    <property type="entry name" value="Polyketide synthase dehydratase"/>
    <property type="match status" value="1"/>
</dbReference>
<evidence type="ECO:0000313" key="4">
    <source>
        <dbReference type="Proteomes" id="UP000037020"/>
    </source>
</evidence>
<dbReference type="Proteomes" id="UP000037020">
    <property type="component" value="Unassembled WGS sequence"/>
</dbReference>
<reference evidence="3 4" key="1">
    <citation type="submission" date="2015-07" db="EMBL/GenBank/DDBJ databases">
        <authorList>
            <person name="Ju K.-S."/>
            <person name="Doroghazi J.R."/>
            <person name="Metcalf W.W."/>
        </authorList>
    </citation>
    <scope>NUCLEOTIDE SEQUENCE [LARGE SCALE GENOMIC DNA]</scope>
    <source>
        <strain evidence="3 4">NRRL B-3589</strain>
    </source>
</reference>
<keyword evidence="4" id="KW-1185">Reference proteome</keyword>
<feature type="domain" description="PKS/mFAS DH" evidence="2">
    <location>
        <begin position="1"/>
        <end position="78"/>
    </location>
</feature>
<dbReference type="EMBL" id="LGUT01003683">
    <property type="protein sequence ID" value="KOG83890.1"/>
    <property type="molecule type" value="Genomic_DNA"/>
</dbReference>
<dbReference type="InterPro" id="IPR042104">
    <property type="entry name" value="PKS_dehydratase_sf"/>
</dbReference>
<proteinExistence type="predicted"/>
<accession>A0ABR5IV60</accession>
<protein>
    <recommendedName>
        <fullName evidence="2">PKS/mFAS DH domain-containing protein</fullName>
    </recommendedName>
</protein>
<dbReference type="PROSITE" id="PS52019">
    <property type="entry name" value="PKS_MFAS_DH"/>
    <property type="match status" value="1"/>
</dbReference>
<feature type="region of interest" description="C-terminal hotdog fold" evidence="1">
    <location>
        <begin position="1"/>
        <end position="78"/>
    </location>
</feature>